<accession>A0A059CI58</accession>
<evidence type="ECO:0000313" key="1">
    <source>
        <dbReference type="EMBL" id="KCW78062.1"/>
    </source>
</evidence>
<protein>
    <submittedName>
        <fullName evidence="1">Uncharacterized protein</fullName>
    </submittedName>
</protein>
<proteinExistence type="predicted"/>
<organism evidence="1">
    <name type="scientific">Eucalyptus grandis</name>
    <name type="common">Flooded gum</name>
    <dbReference type="NCBI Taxonomy" id="71139"/>
    <lineage>
        <taxon>Eukaryota</taxon>
        <taxon>Viridiplantae</taxon>
        <taxon>Streptophyta</taxon>
        <taxon>Embryophyta</taxon>
        <taxon>Tracheophyta</taxon>
        <taxon>Spermatophyta</taxon>
        <taxon>Magnoliopsida</taxon>
        <taxon>eudicotyledons</taxon>
        <taxon>Gunneridae</taxon>
        <taxon>Pentapetalae</taxon>
        <taxon>rosids</taxon>
        <taxon>malvids</taxon>
        <taxon>Myrtales</taxon>
        <taxon>Myrtaceae</taxon>
        <taxon>Myrtoideae</taxon>
        <taxon>Eucalypteae</taxon>
        <taxon>Eucalyptus</taxon>
    </lineage>
</organism>
<dbReference type="EMBL" id="KK198756">
    <property type="protein sequence ID" value="KCW78062.1"/>
    <property type="molecule type" value="Genomic_DNA"/>
</dbReference>
<reference evidence="1" key="1">
    <citation type="submission" date="2013-07" db="EMBL/GenBank/DDBJ databases">
        <title>The genome of Eucalyptus grandis.</title>
        <authorList>
            <person name="Schmutz J."/>
            <person name="Hayes R."/>
            <person name="Myburg A."/>
            <person name="Tuskan G."/>
            <person name="Grattapaglia D."/>
            <person name="Rokhsar D.S."/>
        </authorList>
    </citation>
    <scope>NUCLEOTIDE SEQUENCE</scope>
    <source>
        <tissue evidence="1">Leaf extractions</tissue>
    </source>
</reference>
<gene>
    <name evidence="1" type="ORF">EUGRSUZ_D02285</name>
</gene>
<dbReference type="AlphaFoldDB" id="A0A059CI58"/>
<sequence length="146" mass="17046">MHCNVQYLSFLFHFSNSYDRQICKCVHLLDTCQGNLFQKSSKSMVLLPGDIILVFKLQKRQPHIVEQFNRWSLLKMEAVLATLSWHLNSLSTGYHLSNTQASFTNYTWIFLQICPNIISKNHERWLSSSSVTAPLSPYVTFKLRQF</sequence>
<dbReference type="InParanoid" id="A0A059CI58"/>
<dbReference type="Gramene" id="KCW78062">
    <property type="protein sequence ID" value="KCW78062"/>
    <property type="gene ID" value="EUGRSUZ_D02285"/>
</dbReference>
<name>A0A059CI58_EUCGR</name>